<evidence type="ECO:0000313" key="2">
    <source>
        <dbReference type="Proteomes" id="UP001189143"/>
    </source>
</evidence>
<dbReference type="Proteomes" id="UP001189143">
    <property type="component" value="Unassembled WGS sequence"/>
</dbReference>
<evidence type="ECO:0000313" key="1">
    <source>
        <dbReference type="EMBL" id="CAI3538745.1"/>
    </source>
</evidence>
<proteinExistence type="predicted"/>
<name>A0AAD2DBB4_9CLOT</name>
<protein>
    <submittedName>
        <fullName evidence="1">Uncharacterized protein</fullName>
    </submittedName>
</protein>
<dbReference type="AlphaFoldDB" id="A0AAD2DBB4"/>
<reference evidence="1" key="1">
    <citation type="submission" date="2022-10" db="EMBL/GenBank/DDBJ databases">
        <authorList>
            <person name="Aires J."/>
            <person name="Mesa V."/>
        </authorList>
    </citation>
    <scope>NUCLEOTIDE SEQUENCE</scope>
    <source>
        <strain evidence="1">Clostridium neonatale JD116</strain>
    </source>
</reference>
<gene>
    <name evidence="1" type="ORF">CNEO2_1080009</name>
</gene>
<accession>A0AAD2DBB4</accession>
<dbReference type="EMBL" id="CAMTCP010000009">
    <property type="protein sequence ID" value="CAI3538745.1"/>
    <property type="molecule type" value="Genomic_DNA"/>
</dbReference>
<sequence length="63" mass="7136">MVFKFLTLLKSYVTEEQFKEILSMADQDIKFNRVGFGKTTKPIEYVRICTRCASVVLRSGGAA</sequence>
<organism evidence="1 2">
    <name type="scientific">Clostridium neonatale</name>
    <dbReference type="NCBI Taxonomy" id="137838"/>
    <lineage>
        <taxon>Bacteria</taxon>
        <taxon>Bacillati</taxon>
        <taxon>Bacillota</taxon>
        <taxon>Clostridia</taxon>
        <taxon>Eubacteriales</taxon>
        <taxon>Clostridiaceae</taxon>
        <taxon>Clostridium</taxon>
    </lineage>
</organism>
<comment type="caution">
    <text evidence="1">The sequence shown here is derived from an EMBL/GenBank/DDBJ whole genome shotgun (WGS) entry which is preliminary data.</text>
</comment>
<dbReference type="RefSeq" id="WP_317048936.1">
    <property type="nucleotide sequence ID" value="NZ_CAMRXC010000266.1"/>
</dbReference>